<organism evidence="2 3">
    <name type="scientific">Orbilia javanica</name>
    <dbReference type="NCBI Taxonomy" id="47235"/>
    <lineage>
        <taxon>Eukaryota</taxon>
        <taxon>Fungi</taxon>
        <taxon>Dikarya</taxon>
        <taxon>Ascomycota</taxon>
        <taxon>Pezizomycotina</taxon>
        <taxon>Orbiliomycetes</taxon>
        <taxon>Orbiliales</taxon>
        <taxon>Orbiliaceae</taxon>
        <taxon>Orbilia</taxon>
    </lineage>
</organism>
<dbReference type="Proteomes" id="UP001313282">
    <property type="component" value="Unassembled WGS sequence"/>
</dbReference>
<dbReference type="AlphaFoldDB" id="A0AAN8MLE4"/>
<reference evidence="2 3" key="1">
    <citation type="submission" date="2019-10" db="EMBL/GenBank/DDBJ databases">
        <authorList>
            <person name="Palmer J.M."/>
        </authorList>
    </citation>
    <scope>NUCLEOTIDE SEQUENCE [LARGE SCALE GENOMIC DNA]</scope>
    <source>
        <strain evidence="2 3">TWF718</strain>
    </source>
</reference>
<accession>A0AAN8MLE4</accession>
<name>A0AAN8MLE4_9PEZI</name>
<feature type="signal peptide" evidence="1">
    <location>
        <begin position="1"/>
        <end position="24"/>
    </location>
</feature>
<keyword evidence="1" id="KW-0732">Signal</keyword>
<feature type="chain" id="PRO_5042965556" evidence="1">
    <location>
        <begin position="25"/>
        <end position="288"/>
    </location>
</feature>
<gene>
    <name evidence="2" type="ORF">TWF718_002779</name>
</gene>
<sequence length="288" mass="32478">MAFQTRSKYYLIYCCFIFLNVVKAIQVSAVEFAEEVSRNNHTYIQPLRKTTQSLVKLATVTYPLTGNEPGWEGQETVRGHVFDATNSVDAIMKNFVAGLNVDPNDATLSPPALQVVLKYMQLRAAFLDYLEASVATDPHLWSFDFFGALMPMDIWVLIGRLRDRATVCCAANVHDSDSKTFQWVFNGVYDEEAELWTMKPDDAGQRVKILGAMIDGLEDLKVPVNELIEEIKAISVENEFPVTAYESLPKIVGDLEVIIQAFASNLRSIRLNVSGLFIEFTNRFDKEE</sequence>
<evidence type="ECO:0000313" key="3">
    <source>
        <dbReference type="Proteomes" id="UP001313282"/>
    </source>
</evidence>
<comment type="caution">
    <text evidence="2">The sequence shown here is derived from an EMBL/GenBank/DDBJ whole genome shotgun (WGS) entry which is preliminary data.</text>
</comment>
<evidence type="ECO:0000313" key="2">
    <source>
        <dbReference type="EMBL" id="KAK6330580.1"/>
    </source>
</evidence>
<evidence type="ECO:0000256" key="1">
    <source>
        <dbReference type="SAM" id="SignalP"/>
    </source>
</evidence>
<proteinExistence type="predicted"/>
<dbReference type="EMBL" id="JAVHNR010000011">
    <property type="protein sequence ID" value="KAK6330580.1"/>
    <property type="molecule type" value="Genomic_DNA"/>
</dbReference>
<protein>
    <submittedName>
        <fullName evidence="2">Uncharacterized protein</fullName>
    </submittedName>
</protein>
<keyword evidence="3" id="KW-1185">Reference proteome</keyword>